<sequence>MSDTNSTSKTNSVETQSLTTPVPNSTTGPTTPNASQPQPQETETEPEPHPEWIQSALSIIKAGKEAELQHRQTVNEMKTMAEMLDMQAPFPATIMAVSALVRDHPGDAVGKALVEGVLWGVIEELTE</sequence>
<gene>
    <name evidence="2" type="ORF">P170DRAFT_430780</name>
</gene>
<dbReference type="AlphaFoldDB" id="A0A2I2FT08"/>
<feature type="compositionally biased region" description="Polar residues" evidence="1">
    <location>
        <begin position="1"/>
        <end position="35"/>
    </location>
</feature>
<dbReference type="OrthoDB" id="10485225at2759"/>
<dbReference type="VEuPathDB" id="FungiDB:P170DRAFT_430780"/>
<comment type="caution">
    <text evidence="2">The sequence shown here is derived from an EMBL/GenBank/DDBJ whole genome shotgun (WGS) entry which is preliminary data.</text>
</comment>
<dbReference type="GeneID" id="36555677"/>
<organism evidence="2 3">
    <name type="scientific">Aspergillus steynii IBT 23096</name>
    <dbReference type="NCBI Taxonomy" id="1392250"/>
    <lineage>
        <taxon>Eukaryota</taxon>
        <taxon>Fungi</taxon>
        <taxon>Dikarya</taxon>
        <taxon>Ascomycota</taxon>
        <taxon>Pezizomycotina</taxon>
        <taxon>Eurotiomycetes</taxon>
        <taxon>Eurotiomycetidae</taxon>
        <taxon>Eurotiales</taxon>
        <taxon>Aspergillaceae</taxon>
        <taxon>Aspergillus</taxon>
        <taxon>Aspergillus subgen. Circumdati</taxon>
    </lineage>
</organism>
<evidence type="ECO:0000256" key="1">
    <source>
        <dbReference type="SAM" id="MobiDB-lite"/>
    </source>
</evidence>
<evidence type="ECO:0000313" key="3">
    <source>
        <dbReference type="Proteomes" id="UP000234275"/>
    </source>
</evidence>
<evidence type="ECO:0000313" key="2">
    <source>
        <dbReference type="EMBL" id="PLB43752.1"/>
    </source>
</evidence>
<dbReference type="EMBL" id="MSFO01000010">
    <property type="protein sequence ID" value="PLB43752.1"/>
    <property type="molecule type" value="Genomic_DNA"/>
</dbReference>
<proteinExistence type="predicted"/>
<accession>A0A2I2FT08</accession>
<feature type="region of interest" description="Disordered" evidence="1">
    <location>
        <begin position="1"/>
        <end position="50"/>
    </location>
</feature>
<name>A0A2I2FT08_9EURO</name>
<protein>
    <submittedName>
        <fullName evidence="2">Uncharacterized protein</fullName>
    </submittedName>
</protein>
<reference evidence="2 3" key="1">
    <citation type="submission" date="2016-12" db="EMBL/GenBank/DDBJ databases">
        <title>The genomes of Aspergillus section Nigri reveals drivers in fungal speciation.</title>
        <authorList>
            <consortium name="DOE Joint Genome Institute"/>
            <person name="Vesth T.C."/>
            <person name="Nybo J."/>
            <person name="Theobald S."/>
            <person name="Brandl J."/>
            <person name="Frisvad J.C."/>
            <person name="Nielsen K.F."/>
            <person name="Lyhne E.K."/>
            <person name="Kogle M.E."/>
            <person name="Kuo A."/>
            <person name="Riley R."/>
            <person name="Clum A."/>
            <person name="Nolan M."/>
            <person name="Lipzen A."/>
            <person name="Salamov A."/>
            <person name="Henrissat B."/>
            <person name="Wiebenga A."/>
            <person name="De Vries R.P."/>
            <person name="Grigoriev I.V."/>
            <person name="Mortensen U.H."/>
            <person name="Andersen M.R."/>
            <person name="Baker S.E."/>
        </authorList>
    </citation>
    <scope>NUCLEOTIDE SEQUENCE [LARGE SCALE GENOMIC DNA]</scope>
    <source>
        <strain evidence="2 3">IBT 23096</strain>
    </source>
</reference>
<dbReference type="RefSeq" id="XP_024699054.1">
    <property type="nucleotide sequence ID" value="XM_024847978.1"/>
</dbReference>
<keyword evidence="3" id="KW-1185">Reference proteome</keyword>
<dbReference type="Proteomes" id="UP000234275">
    <property type="component" value="Unassembled WGS sequence"/>
</dbReference>